<dbReference type="Proteomes" id="UP001081283">
    <property type="component" value="Unassembled WGS sequence"/>
</dbReference>
<comment type="caution">
    <text evidence="2">The sequence shown here is derived from an EMBL/GenBank/DDBJ whole genome shotgun (WGS) entry which is preliminary data.</text>
</comment>
<protein>
    <submittedName>
        <fullName evidence="2">SGNH hydrolase domain-containing protein</fullName>
    </submittedName>
</protein>
<reference evidence="2" key="1">
    <citation type="submission" date="2022-10" db="EMBL/GenBank/DDBJ databases">
        <title>Hoeflea sp. J2-29, isolated from marine algae.</title>
        <authorList>
            <person name="Kristyanto S."/>
            <person name="Kim J.M."/>
            <person name="Jeon C.O."/>
        </authorList>
    </citation>
    <scope>NUCLEOTIDE SEQUENCE</scope>
    <source>
        <strain evidence="2">J2-29</strain>
    </source>
</reference>
<keyword evidence="3" id="KW-1185">Reference proteome</keyword>
<dbReference type="Pfam" id="PF19040">
    <property type="entry name" value="SGNH"/>
    <property type="match status" value="1"/>
</dbReference>
<dbReference type="EMBL" id="JAOVZQ010000001">
    <property type="protein sequence ID" value="MCY0094715.1"/>
    <property type="molecule type" value="Genomic_DNA"/>
</dbReference>
<name>A0ABT3YFP1_9HYPH</name>
<keyword evidence="2" id="KW-0378">Hydrolase</keyword>
<dbReference type="GO" id="GO:0016787">
    <property type="term" value="F:hydrolase activity"/>
    <property type="evidence" value="ECO:0007669"/>
    <property type="project" value="UniProtKB-KW"/>
</dbReference>
<dbReference type="RefSeq" id="WP_267612646.1">
    <property type="nucleotide sequence ID" value="NZ_JAOVZQ010000001.1"/>
</dbReference>
<evidence type="ECO:0000313" key="2">
    <source>
        <dbReference type="EMBL" id="MCY0094715.1"/>
    </source>
</evidence>
<evidence type="ECO:0000313" key="3">
    <source>
        <dbReference type="Proteomes" id="UP001081283"/>
    </source>
</evidence>
<feature type="domain" description="SGNH" evidence="1">
    <location>
        <begin position="18"/>
        <end position="72"/>
    </location>
</feature>
<sequence length="84" mass="9655">MKNSQHYAPVEPYLTYDAERRLLADILPKNDRLHVIDPFAIFCEASNCRYRDAKDLFFFDAGHLSQHGVEVVLDSLDLELATSQ</sequence>
<gene>
    <name evidence="2" type="ORF">OEG82_11835</name>
</gene>
<organism evidence="2 3">
    <name type="scientific">Hoeflea ulvae</name>
    <dbReference type="NCBI Taxonomy" id="2983764"/>
    <lineage>
        <taxon>Bacteria</taxon>
        <taxon>Pseudomonadati</taxon>
        <taxon>Pseudomonadota</taxon>
        <taxon>Alphaproteobacteria</taxon>
        <taxon>Hyphomicrobiales</taxon>
        <taxon>Rhizobiaceae</taxon>
        <taxon>Hoeflea</taxon>
    </lineage>
</organism>
<dbReference type="InterPro" id="IPR043968">
    <property type="entry name" value="SGNH"/>
</dbReference>
<proteinExistence type="predicted"/>
<accession>A0ABT3YFP1</accession>
<evidence type="ECO:0000259" key="1">
    <source>
        <dbReference type="Pfam" id="PF19040"/>
    </source>
</evidence>